<evidence type="ECO:0000313" key="2">
    <source>
        <dbReference type="Proteomes" id="UP001225605"/>
    </source>
</evidence>
<reference evidence="1 2" key="1">
    <citation type="submission" date="2017-06" db="EMBL/GenBank/DDBJ databases">
        <title>Cultured bacterium strain Saccharothrix yanglingensis Hhs.015.</title>
        <authorList>
            <person name="Xia Y."/>
        </authorList>
    </citation>
    <scope>NUCLEOTIDE SEQUENCE [LARGE SCALE GENOMIC DNA]</scope>
    <source>
        <strain evidence="1 2">Hhs.015</strain>
    </source>
</reference>
<name>A0ABU0WWC7_9PSEU</name>
<comment type="caution">
    <text evidence="1">The sequence shown here is derived from an EMBL/GenBank/DDBJ whole genome shotgun (WGS) entry which is preliminary data.</text>
</comment>
<gene>
    <name evidence="1" type="ORF">CKY47_06715</name>
</gene>
<keyword evidence="2" id="KW-1185">Reference proteome</keyword>
<proteinExistence type="predicted"/>
<dbReference type="EMBL" id="NSDM01000002">
    <property type="protein sequence ID" value="MDQ2583682.1"/>
    <property type="molecule type" value="Genomic_DNA"/>
</dbReference>
<protein>
    <submittedName>
        <fullName evidence="1">Uncharacterized protein</fullName>
    </submittedName>
</protein>
<sequence>MGCFDEFLWIYGEGAENENLDVHVRSAWTRSYVRRMGTSEVLGVLDRHGVLPEELVSWGGTDNADLLIWLPVGEPEDWPTLVVESGQLSRTVLTGTSTRIVLDLLTRGARAAAFPEDFPSDTPSFSSNPYT</sequence>
<accession>A0ABU0WWC7</accession>
<evidence type="ECO:0000313" key="1">
    <source>
        <dbReference type="EMBL" id="MDQ2583682.1"/>
    </source>
</evidence>
<organism evidence="1 2">
    <name type="scientific">Saccharothrix yanglingensis</name>
    <dbReference type="NCBI Taxonomy" id="659496"/>
    <lineage>
        <taxon>Bacteria</taxon>
        <taxon>Bacillati</taxon>
        <taxon>Actinomycetota</taxon>
        <taxon>Actinomycetes</taxon>
        <taxon>Pseudonocardiales</taxon>
        <taxon>Pseudonocardiaceae</taxon>
        <taxon>Saccharothrix</taxon>
    </lineage>
</organism>
<dbReference type="Proteomes" id="UP001225605">
    <property type="component" value="Unassembled WGS sequence"/>
</dbReference>